<accession>A0ABS2MEW8</accession>
<feature type="transmembrane region" description="Helical" evidence="8">
    <location>
        <begin position="157"/>
        <end position="177"/>
    </location>
</feature>
<dbReference type="Pfam" id="PF00999">
    <property type="entry name" value="Na_H_Exchanger"/>
    <property type="match status" value="1"/>
</dbReference>
<feature type="transmembrane region" description="Helical" evidence="8">
    <location>
        <begin position="113"/>
        <end position="136"/>
    </location>
</feature>
<keyword evidence="3" id="KW-0050">Antiport</keyword>
<dbReference type="EMBL" id="JAFBBZ010000001">
    <property type="protein sequence ID" value="MBM7509728.1"/>
    <property type="molecule type" value="Genomic_DNA"/>
</dbReference>
<reference evidence="10 11" key="1">
    <citation type="submission" date="2021-01" db="EMBL/GenBank/DDBJ databases">
        <title>Sequencing the genomes of 1000 actinobacteria strains.</title>
        <authorList>
            <person name="Klenk H.-P."/>
        </authorList>
    </citation>
    <scope>NUCLEOTIDE SEQUENCE [LARGE SCALE GENOMIC DNA]</scope>
    <source>
        <strain evidence="10 11">DSM 18239</strain>
    </source>
</reference>
<dbReference type="InterPro" id="IPR006153">
    <property type="entry name" value="Cation/H_exchanger_TM"/>
</dbReference>
<dbReference type="PANTHER" id="PTHR32507:SF8">
    <property type="entry name" value="CNH1P"/>
    <property type="match status" value="1"/>
</dbReference>
<dbReference type="RefSeq" id="WP_193667596.1">
    <property type="nucleotide sequence ID" value="NZ_CAXICV010000052.1"/>
</dbReference>
<feature type="domain" description="Cation/H+ exchanger transmembrane" evidence="9">
    <location>
        <begin position="9"/>
        <end position="385"/>
    </location>
</feature>
<feature type="transmembrane region" description="Helical" evidence="8">
    <location>
        <begin position="84"/>
        <end position="107"/>
    </location>
</feature>
<feature type="transmembrane region" description="Helical" evidence="8">
    <location>
        <begin position="183"/>
        <end position="209"/>
    </location>
</feature>
<keyword evidence="6" id="KW-0406">Ion transport</keyword>
<comment type="subcellular location">
    <subcellularLocation>
        <location evidence="1">Cell membrane</location>
        <topology evidence="1">Multi-pass membrane protein</topology>
    </subcellularLocation>
</comment>
<keyword evidence="11" id="KW-1185">Reference proteome</keyword>
<comment type="caution">
    <text evidence="10">The sequence shown here is derived from an EMBL/GenBank/DDBJ whole genome shotgun (WGS) entry which is preliminary data.</text>
</comment>
<feature type="transmembrane region" description="Helical" evidence="8">
    <location>
        <begin position="302"/>
        <end position="322"/>
    </location>
</feature>
<sequence>MSELLLLALTVLGYALVSSRLSLSPVTAPMVFTGVGLLAGAAGLVDLELDGEVVTVLVEVTLTLVLFTDAIRIDLRELRRHLGLPVRLLGVGLPLTILAGTLAGALLLPGLGLVGAALLAAVLAPTDAALGLAVVSDRRLPVRIRQAVNVESGLNDGIALPVVTVLLAVAVADGAAGAGTDGWWSLALAQVGAGVGAGAVAGLVGGWLLDRRSRAGAVEGVYRQLAALGVVAAAYAGAVLLGGNGFIAAFTAGLAFGHVARGHCAHVQDFTEDEGELLTVTTFLVFGAVLVGPVLDEVTWRSAAYAVCSLTVVRLLPVLVALAGSRTLLETRLFLGWFGPRGLASILFALLVVEEAGGPTGEAVFEVACLTVLLSVALHGLSASTWSARLARRLDEVGRDRAEHGAAAEMPTRRRLSP</sequence>
<evidence type="ECO:0000259" key="9">
    <source>
        <dbReference type="Pfam" id="PF00999"/>
    </source>
</evidence>
<organism evidence="10 11">
    <name type="scientific">Nocardioides salarius</name>
    <dbReference type="NCBI Taxonomy" id="374513"/>
    <lineage>
        <taxon>Bacteria</taxon>
        <taxon>Bacillati</taxon>
        <taxon>Actinomycetota</taxon>
        <taxon>Actinomycetes</taxon>
        <taxon>Propionibacteriales</taxon>
        <taxon>Nocardioidaceae</taxon>
        <taxon>Nocardioides</taxon>
    </lineage>
</organism>
<evidence type="ECO:0000256" key="1">
    <source>
        <dbReference type="ARBA" id="ARBA00004651"/>
    </source>
</evidence>
<evidence type="ECO:0000256" key="3">
    <source>
        <dbReference type="ARBA" id="ARBA00022449"/>
    </source>
</evidence>
<evidence type="ECO:0000256" key="6">
    <source>
        <dbReference type="ARBA" id="ARBA00023065"/>
    </source>
</evidence>
<feature type="transmembrane region" description="Helical" evidence="8">
    <location>
        <begin position="53"/>
        <end position="72"/>
    </location>
</feature>
<evidence type="ECO:0000313" key="11">
    <source>
        <dbReference type="Proteomes" id="UP000732378"/>
    </source>
</evidence>
<evidence type="ECO:0000256" key="7">
    <source>
        <dbReference type="ARBA" id="ARBA00023136"/>
    </source>
</evidence>
<dbReference type="Proteomes" id="UP000732378">
    <property type="component" value="Unassembled WGS sequence"/>
</dbReference>
<keyword evidence="5 8" id="KW-1133">Transmembrane helix</keyword>
<evidence type="ECO:0000256" key="5">
    <source>
        <dbReference type="ARBA" id="ARBA00022989"/>
    </source>
</evidence>
<feature type="transmembrane region" description="Helical" evidence="8">
    <location>
        <begin position="277"/>
        <end position="296"/>
    </location>
</feature>
<keyword evidence="2" id="KW-0813">Transport</keyword>
<evidence type="ECO:0000256" key="4">
    <source>
        <dbReference type="ARBA" id="ARBA00022692"/>
    </source>
</evidence>
<evidence type="ECO:0000313" key="10">
    <source>
        <dbReference type="EMBL" id="MBM7509728.1"/>
    </source>
</evidence>
<keyword evidence="7 8" id="KW-0472">Membrane</keyword>
<feature type="transmembrane region" description="Helical" evidence="8">
    <location>
        <begin position="221"/>
        <end position="240"/>
    </location>
</feature>
<keyword evidence="4 8" id="KW-0812">Transmembrane</keyword>
<dbReference type="PANTHER" id="PTHR32507">
    <property type="entry name" value="NA(+)/H(+) ANTIPORTER 1"/>
    <property type="match status" value="1"/>
</dbReference>
<evidence type="ECO:0000256" key="8">
    <source>
        <dbReference type="SAM" id="Phobius"/>
    </source>
</evidence>
<name>A0ABS2MEW8_9ACTN</name>
<proteinExistence type="predicted"/>
<gene>
    <name evidence="10" type="ORF">JOE61_003542</name>
</gene>
<evidence type="ECO:0000256" key="2">
    <source>
        <dbReference type="ARBA" id="ARBA00022448"/>
    </source>
</evidence>
<protein>
    <submittedName>
        <fullName evidence="10">NhaP-type Na+/H+ or K+/H+ antiporter</fullName>
    </submittedName>
</protein>